<evidence type="ECO:0000256" key="1">
    <source>
        <dbReference type="ARBA" id="ARBA00008520"/>
    </source>
</evidence>
<dbReference type="Proteomes" id="UP000256485">
    <property type="component" value="Unassembled WGS sequence"/>
</dbReference>
<keyword evidence="6" id="KW-1185">Reference proteome</keyword>
<dbReference type="EMBL" id="QTUC01000001">
    <property type="protein sequence ID" value="REF36370.1"/>
    <property type="molecule type" value="Genomic_DNA"/>
</dbReference>
<keyword evidence="3 4" id="KW-0732">Signal</keyword>
<dbReference type="GO" id="GO:0055052">
    <property type="term" value="C:ATP-binding cassette (ABC) transporter complex, substrate-binding subunit-containing"/>
    <property type="evidence" value="ECO:0007669"/>
    <property type="project" value="TreeGrafter"/>
</dbReference>
<evidence type="ECO:0000256" key="3">
    <source>
        <dbReference type="ARBA" id="ARBA00022729"/>
    </source>
</evidence>
<evidence type="ECO:0000256" key="2">
    <source>
        <dbReference type="ARBA" id="ARBA00022448"/>
    </source>
</evidence>
<sequence>MRWGTAGRAAALATAAALALASCSTGGGDRTTDSDKVTLTVLTHYGNDPLKSGLQKMVDEWNKNNPSIQVKTQAVTYDDLLQTITVRQTGGKAPDIIQAYSLWGGQLERARVLAEPPEDIQQDIKTNYSKAAVGSVTVDGKILGYPTEVQTYALFYNKKLLAEAGVTEPPKTWDEIAEVAAKVTKRDSKGNIQVAGFGLTSGWDSAVVHPFLSLLQAAGGQFVSDDGTKAAFNSPAGKAALEFEKSLIDAKVADPAINVLQAFPSEKVAMTINAGWWIGSLKTAMKDKYENVGVVPVPGPKPGDKGSLAYGFFMGVNNKSPHKDEAWQFLKWMNAEKGPDGATRMGSFQYSIGTIPGRPADSEALADEITDPNYQPFTEALEYAMPEPNGRNGQKIKTTLQKSIEGVWTGTQSVDEALANAAEQADALLSSG</sequence>
<dbReference type="Gene3D" id="3.40.190.10">
    <property type="entry name" value="Periplasmic binding protein-like II"/>
    <property type="match status" value="2"/>
</dbReference>
<feature type="signal peptide" evidence="4">
    <location>
        <begin position="1"/>
        <end position="21"/>
    </location>
</feature>
<reference evidence="5 6" key="1">
    <citation type="submission" date="2018-08" db="EMBL/GenBank/DDBJ databases">
        <title>Sequencing the genomes of 1000 actinobacteria strains.</title>
        <authorList>
            <person name="Klenk H.-P."/>
        </authorList>
    </citation>
    <scope>NUCLEOTIDE SEQUENCE [LARGE SCALE GENOMIC DNA]</scope>
    <source>
        <strain evidence="5 6">DSM 22891</strain>
    </source>
</reference>
<comment type="caution">
    <text evidence="5">The sequence shown here is derived from an EMBL/GenBank/DDBJ whole genome shotgun (WGS) entry which is preliminary data.</text>
</comment>
<dbReference type="GO" id="GO:0042956">
    <property type="term" value="P:maltodextrin transmembrane transport"/>
    <property type="evidence" value="ECO:0007669"/>
    <property type="project" value="TreeGrafter"/>
</dbReference>
<evidence type="ECO:0000313" key="6">
    <source>
        <dbReference type="Proteomes" id="UP000256485"/>
    </source>
</evidence>
<dbReference type="OrthoDB" id="4289620at2"/>
<gene>
    <name evidence="5" type="ORF">DFJ64_1777</name>
</gene>
<dbReference type="Pfam" id="PF01547">
    <property type="entry name" value="SBP_bac_1"/>
    <property type="match status" value="1"/>
</dbReference>
<comment type="similarity">
    <text evidence="1">Belongs to the bacterial solute-binding protein 1 family.</text>
</comment>
<accession>A0A3D9V896</accession>
<dbReference type="GO" id="GO:0015768">
    <property type="term" value="P:maltose transport"/>
    <property type="evidence" value="ECO:0007669"/>
    <property type="project" value="TreeGrafter"/>
</dbReference>
<dbReference type="SUPFAM" id="SSF53850">
    <property type="entry name" value="Periplasmic binding protein-like II"/>
    <property type="match status" value="1"/>
</dbReference>
<evidence type="ECO:0000313" key="5">
    <source>
        <dbReference type="EMBL" id="REF36370.1"/>
    </source>
</evidence>
<dbReference type="AlphaFoldDB" id="A0A3D9V896"/>
<proteinExistence type="inferred from homology"/>
<dbReference type="PROSITE" id="PS51257">
    <property type="entry name" value="PROKAR_LIPOPROTEIN"/>
    <property type="match status" value="1"/>
</dbReference>
<protein>
    <submittedName>
        <fullName evidence="5">Carbohydrate ABC transporter substrate-binding protein (CUT1 family)</fullName>
    </submittedName>
</protein>
<organism evidence="5 6">
    <name type="scientific">Thermasporomyces composti</name>
    <dbReference type="NCBI Taxonomy" id="696763"/>
    <lineage>
        <taxon>Bacteria</taxon>
        <taxon>Bacillati</taxon>
        <taxon>Actinomycetota</taxon>
        <taxon>Actinomycetes</taxon>
        <taxon>Propionibacteriales</taxon>
        <taxon>Nocardioidaceae</taxon>
        <taxon>Thermasporomyces</taxon>
    </lineage>
</organism>
<feature type="chain" id="PRO_5017633578" evidence="4">
    <location>
        <begin position="22"/>
        <end position="432"/>
    </location>
</feature>
<keyword evidence="2" id="KW-0813">Transport</keyword>
<evidence type="ECO:0000256" key="4">
    <source>
        <dbReference type="SAM" id="SignalP"/>
    </source>
</evidence>
<dbReference type="RefSeq" id="WP_115850020.1">
    <property type="nucleotide sequence ID" value="NZ_QTUC01000001.1"/>
</dbReference>
<dbReference type="GO" id="GO:1901982">
    <property type="term" value="F:maltose binding"/>
    <property type="evidence" value="ECO:0007669"/>
    <property type="project" value="TreeGrafter"/>
</dbReference>
<name>A0A3D9V896_THECX</name>
<dbReference type="PANTHER" id="PTHR30061:SF50">
    <property type="entry name" value="MALTOSE_MALTODEXTRIN-BINDING PERIPLASMIC PROTEIN"/>
    <property type="match status" value="1"/>
</dbReference>
<dbReference type="InterPro" id="IPR006059">
    <property type="entry name" value="SBP"/>
</dbReference>
<dbReference type="PANTHER" id="PTHR30061">
    <property type="entry name" value="MALTOSE-BINDING PERIPLASMIC PROTEIN"/>
    <property type="match status" value="1"/>
</dbReference>
<dbReference type="CDD" id="cd14748">
    <property type="entry name" value="PBP2_UgpB"/>
    <property type="match status" value="1"/>
</dbReference>